<feature type="binding site" evidence="16">
    <location>
        <position position="113"/>
    </location>
    <ligand>
        <name>K(+)</name>
        <dbReference type="ChEBI" id="CHEBI:29103"/>
    </ligand>
</feature>
<evidence type="ECO:0000256" key="4">
    <source>
        <dbReference type="ARBA" id="ARBA00005225"/>
    </source>
</evidence>
<evidence type="ECO:0000256" key="13">
    <source>
        <dbReference type="ARBA" id="ARBA00022993"/>
    </source>
</evidence>
<dbReference type="InterPro" id="IPR004619">
    <property type="entry name" value="Type_III_PanK"/>
</dbReference>
<evidence type="ECO:0000256" key="12">
    <source>
        <dbReference type="ARBA" id="ARBA00022958"/>
    </source>
</evidence>
<comment type="function">
    <text evidence="16">Catalyzes the phosphorylation of pantothenate (Pan), the first step in CoA biosynthesis.</text>
</comment>
<dbReference type="HAMAP" id="MF_01274">
    <property type="entry name" value="Pantothen_kinase_3"/>
    <property type="match status" value="1"/>
</dbReference>
<keyword evidence="8 16" id="KW-0808">Transferase</keyword>
<evidence type="ECO:0000256" key="7">
    <source>
        <dbReference type="ARBA" id="ARBA00022490"/>
    </source>
</evidence>
<feature type="binding site" evidence="16">
    <location>
        <begin position="91"/>
        <end position="94"/>
    </location>
    <ligand>
        <name>substrate</name>
    </ligand>
</feature>
<dbReference type="Gene3D" id="3.30.420.40">
    <property type="match status" value="2"/>
</dbReference>
<feature type="binding site" evidence="16">
    <location>
        <begin position="6"/>
        <end position="13"/>
    </location>
    <ligand>
        <name>ATP</name>
        <dbReference type="ChEBI" id="CHEBI:30616"/>
    </ligand>
</feature>
<keyword evidence="9 16" id="KW-0547">Nucleotide-binding</keyword>
<feature type="binding site" evidence="16">
    <location>
        <position position="116"/>
    </location>
    <ligand>
        <name>ATP</name>
        <dbReference type="ChEBI" id="CHEBI:30616"/>
    </ligand>
</feature>
<evidence type="ECO:0000256" key="16">
    <source>
        <dbReference type="HAMAP-Rule" id="MF_01274"/>
    </source>
</evidence>
<evidence type="ECO:0000256" key="5">
    <source>
        <dbReference type="ARBA" id="ARBA00011738"/>
    </source>
</evidence>
<dbReference type="PANTHER" id="PTHR34265">
    <property type="entry name" value="TYPE III PANTOTHENATE KINASE"/>
    <property type="match status" value="1"/>
</dbReference>
<reference evidence="17" key="1">
    <citation type="submission" date="2017-02" db="EMBL/GenBank/DDBJ databases">
        <title>Delving into the versatile metabolic prowess of the omnipresent phylum Bacteroidetes.</title>
        <authorList>
            <person name="Nobu M.K."/>
            <person name="Mei R."/>
            <person name="Narihiro T."/>
            <person name="Kuroda K."/>
            <person name="Liu W.-T."/>
        </authorList>
    </citation>
    <scope>NUCLEOTIDE SEQUENCE</scope>
    <source>
        <strain evidence="17">ADurb.Bin131</strain>
    </source>
</reference>
<comment type="subunit">
    <text evidence="5 16">Homodimer.</text>
</comment>
<dbReference type="GO" id="GO:0005524">
    <property type="term" value="F:ATP binding"/>
    <property type="evidence" value="ECO:0007669"/>
    <property type="project" value="UniProtKB-UniRule"/>
</dbReference>
<dbReference type="Proteomes" id="UP000485562">
    <property type="component" value="Unassembled WGS sequence"/>
</dbReference>
<evidence type="ECO:0000256" key="15">
    <source>
        <dbReference type="ARBA" id="ARBA00040883"/>
    </source>
</evidence>
<sequence>MDIAILIGNTNTKIALINKDSIKNVILCRTEHIDTAIRKNPEIKDGYFTVYIASVVPEATGIVKKYTGKVKEITWKDFPFKIDVRHPEKIGIDRLLNAAGTRKLFKTACVVIDAGSAITIDLVDIYGNFKGGVIFPGQRLIIESLKNLALLKDIKPSKKTKSIIGKDTSEAINSGITYGLCFLVAGYINAIKKKNKKVKVVFTGGGGKFLQENIKTGIYEKHLGLKGLQMVVYGNS</sequence>
<keyword evidence="16" id="KW-0479">Metal-binding</keyword>
<protein>
    <recommendedName>
        <fullName evidence="15 16">Type III pantothenate kinase</fullName>
        <ecNumber evidence="6 16">2.7.1.33</ecNumber>
    </recommendedName>
    <alternativeName>
        <fullName evidence="16">PanK-III</fullName>
    </alternativeName>
    <alternativeName>
        <fullName evidence="16">Pantothenic acid kinase</fullName>
    </alternativeName>
</protein>
<keyword evidence="12 16" id="KW-0630">Potassium</keyword>
<keyword evidence="7 16" id="KW-0963">Cytoplasm</keyword>
<evidence type="ECO:0000256" key="2">
    <source>
        <dbReference type="ARBA" id="ARBA00001958"/>
    </source>
</evidence>
<dbReference type="EC" id="2.7.1.33" evidence="6 16"/>
<feature type="active site" description="Proton acceptor" evidence="16">
    <location>
        <position position="93"/>
    </location>
</feature>
<comment type="pathway">
    <text evidence="4 16">Cofactor biosynthesis; coenzyme A biosynthesis; CoA from (R)-pantothenate: step 1/5.</text>
</comment>
<dbReference type="GO" id="GO:0046872">
    <property type="term" value="F:metal ion binding"/>
    <property type="evidence" value="ECO:0007669"/>
    <property type="project" value="UniProtKB-KW"/>
</dbReference>
<dbReference type="InterPro" id="IPR043129">
    <property type="entry name" value="ATPase_NBD"/>
</dbReference>
<dbReference type="GO" id="GO:0005737">
    <property type="term" value="C:cytoplasm"/>
    <property type="evidence" value="ECO:0007669"/>
    <property type="project" value="UniProtKB-SubCell"/>
</dbReference>
<evidence type="ECO:0000313" key="17">
    <source>
        <dbReference type="EMBL" id="OQB72608.1"/>
    </source>
</evidence>
<evidence type="ECO:0000256" key="1">
    <source>
        <dbReference type="ARBA" id="ARBA00001206"/>
    </source>
</evidence>
<evidence type="ECO:0000256" key="11">
    <source>
        <dbReference type="ARBA" id="ARBA00022840"/>
    </source>
</evidence>
<dbReference type="GO" id="GO:0004594">
    <property type="term" value="F:pantothenate kinase activity"/>
    <property type="evidence" value="ECO:0007669"/>
    <property type="project" value="UniProtKB-UniRule"/>
</dbReference>
<keyword evidence="10 16" id="KW-0418">Kinase</keyword>
<comment type="cofactor">
    <cofactor evidence="2">
        <name>K(+)</name>
        <dbReference type="ChEBI" id="CHEBI:29103"/>
    </cofactor>
</comment>
<comment type="cofactor">
    <cofactor evidence="16">
        <name>NH4(+)</name>
        <dbReference type="ChEBI" id="CHEBI:28938"/>
    </cofactor>
    <cofactor evidence="16">
        <name>K(+)</name>
        <dbReference type="ChEBI" id="CHEBI:29103"/>
    </cofactor>
    <text evidence="16">A monovalent cation. Ammonium or potassium.</text>
</comment>
<dbReference type="PANTHER" id="PTHR34265:SF1">
    <property type="entry name" value="TYPE III PANTOTHENATE KINASE"/>
    <property type="match status" value="1"/>
</dbReference>
<comment type="caution">
    <text evidence="16">Lacks conserved residue(s) required for the propagation of feature annotation.</text>
</comment>
<dbReference type="EMBL" id="MWDQ01000120">
    <property type="protein sequence ID" value="OQB72608.1"/>
    <property type="molecule type" value="Genomic_DNA"/>
</dbReference>
<dbReference type="AlphaFoldDB" id="A0A1V6C6Q4"/>
<dbReference type="NCBIfam" id="TIGR00671">
    <property type="entry name" value="baf"/>
    <property type="match status" value="1"/>
</dbReference>
<evidence type="ECO:0000256" key="6">
    <source>
        <dbReference type="ARBA" id="ARBA00012102"/>
    </source>
</evidence>
<evidence type="ECO:0000256" key="9">
    <source>
        <dbReference type="ARBA" id="ARBA00022741"/>
    </source>
</evidence>
<keyword evidence="11 16" id="KW-0067">ATP-binding</keyword>
<comment type="similarity">
    <text evidence="14 16">Belongs to the type III pantothenate kinase family.</text>
</comment>
<proteinExistence type="inferred from homology"/>
<comment type="subcellular location">
    <subcellularLocation>
        <location evidence="3 16">Cytoplasm</location>
    </subcellularLocation>
</comment>
<accession>A0A1V6C6Q4</accession>
<gene>
    <name evidence="16 17" type="primary">coaX</name>
    <name evidence="17" type="ORF">BWX89_01258</name>
</gene>
<dbReference type="SUPFAM" id="SSF53067">
    <property type="entry name" value="Actin-like ATPase domain"/>
    <property type="match status" value="2"/>
</dbReference>
<feature type="binding site" evidence="16">
    <location>
        <position position="168"/>
    </location>
    <ligand>
        <name>substrate</name>
    </ligand>
</feature>
<dbReference type="GO" id="GO:0015937">
    <property type="term" value="P:coenzyme A biosynthetic process"/>
    <property type="evidence" value="ECO:0007669"/>
    <property type="project" value="UniProtKB-UniRule"/>
</dbReference>
<dbReference type="Pfam" id="PF03309">
    <property type="entry name" value="Pan_kinase"/>
    <property type="match status" value="1"/>
</dbReference>
<evidence type="ECO:0000256" key="8">
    <source>
        <dbReference type="ARBA" id="ARBA00022679"/>
    </source>
</evidence>
<organism evidence="17">
    <name type="scientific">candidate division TA06 bacterium ADurb.Bin131</name>
    <dbReference type="NCBI Taxonomy" id="1852827"/>
    <lineage>
        <taxon>Bacteria</taxon>
        <taxon>Bacteria division TA06</taxon>
    </lineage>
</organism>
<evidence type="ECO:0000256" key="14">
    <source>
        <dbReference type="ARBA" id="ARBA00038036"/>
    </source>
</evidence>
<keyword evidence="13 16" id="KW-0173">Coenzyme A biosynthesis</keyword>
<evidence type="ECO:0000256" key="10">
    <source>
        <dbReference type="ARBA" id="ARBA00022777"/>
    </source>
</evidence>
<dbReference type="CDD" id="cd24015">
    <property type="entry name" value="ASKHA_NBD_PanK-III"/>
    <property type="match status" value="1"/>
</dbReference>
<name>A0A1V6C6Q4_UNCT6</name>
<comment type="caution">
    <text evidence="17">The sequence shown here is derived from an EMBL/GenBank/DDBJ whole genome shotgun (WGS) entry which is preliminary data.</text>
</comment>
<comment type="catalytic activity">
    <reaction evidence="1 16">
        <text>(R)-pantothenate + ATP = (R)-4'-phosphopantothenate + ADP + H(+)</text>
        <dbReference type="Rhea" id="RHEA:16373"/>
        <dbReference type="ChEBI" id="CHEBI:10986"/>
        <dbReference type="ChEBI" id="CHEBI:15378"/>
        <dbReference type="ChEBI" id="CHEBI:29032"/>
        <dbReference type="ChEBI" id="CHEBI:30616"/>
        <dbReference type="ChEBI" id="CHEBI:456216"/>
        <dbReference type="EC" id="2.7.1.33"/>
    </reaction>
</comment>
<evidence type="ECO:0000256" key="3">
    <source>
        <dbReference type="ARBA" id="ARBA00004496"/>
    </source>
</evidence>
<dbReference type="UniPathway" id="UPA00241">
    <property type="reaction ID" value="UER00352"/>
</dbReference>